<gene>
    <name evidence="1" type="ORF">GCM10008927_27090</name>
</gene>
<evidence type="ECO:0000313" key="2">
    <source>
        <dbReference type="Proteomes" id="UP000634455"/>
    </source>
</evidence>
<reference evidence="2" key="1">
    <citation type="journal article" date="2019" name="Int. J. Syst. Evol. Microbiol.">
        <title>The Global Catalogue of Microorganisms (GCM) 10K type strain sequencing project: providing services to taxonomists for standard genome sequencing and annotation.</title>
        <authorList>
            <consortium name="The Broad Institute Genomics Platform"/>
            <consortium name="The Broad Institute Genome Sequencing Center for Infectious Disease"/>
            <person name="Wu L."/>
            <person name="Ma J."/>
        </authorList>
    </citation>
    <scope>NUCLEOTIDE SEQUENCE [LARGE SCALE GENOMIC DNA]</scope>
    <source>
        <strain evidence="2">KCTC 32465</strain>
    </source>
</reference>
<organism evidence="1 2">
    <name type="scientific">Paramylibacter ulvae</name>
    <dbReference type="NCBI Taxonomy" id="1651968"/>
    <lineage>
        <taxon>Bacteria</taxon>
        <taxon>Pseudomonadati</taxon>
        <taxon>Pseudomonadota</taxon>
        <taxon>Alphaproteobacteria</taxon>
        <taxon>Rhodobacterales</taxon>
        <taxon>Paracoccaceae</taxon>
        <taxon>Paramylibacter</taxon>
    </lineage>
</organism>
<proteinExistence type="predicted"/>
<comment type="caution">
    <text evidence="1">The sequence shown here is derived from an EMBL/GenBank/DDBJ whole genome shotgun (WGS) entry which is preliminary data.</text>
</comment>
<dbReference type="Proteomes" id="UP000634455">
    <property type="component" value="Unassembled WGS sequence"/>
</dbReference>
<name>A0ABQ3D5Q0_9RHOB</name>
<evidence type="ECO:0008006" key="3">
    <source>
        <dbReference type="Google" id="ProtNLM"/>
    </source>
</evidence>
<dbReference type="EMBL" id="BMZF01000010">
    <property type="protein sequence ID" value="GHA60162.1"/>
    <property type="molecule type" value="Genomic_DNA"/>
</dbReference>
<sequence length="135" mass="15252">MRHNKWRARSQAAVHIAQSAQTFLPVEKMQGQQTCRAVKRTIGCVLDIAFMKGNATHLVAQNEASLIDHVSGRVYTIEPPVLLHVDKRTQFEATARTQDQYPTIRRDTLSQQETGHMVHIAQARNVSRDTVPIAR</sequence>
<evidence type="ECO:0000313" key="1">
    <source>
        <dbReference type="EMBL" id="GHA60162.1"/>
    </source>
</evidence>
<keyword evidence="2" id="KW-1185">Reference proteome</keyword>
<protein>
    <recommendedName>
        <fullName evidence="3">Transposase</fullName>
    </recommendedName>
</protein>
<accession>A0ABQ3D5Q0</accession>